<dbReference type="InterPro" id="IPR011990">
    <property type="entry name" value="TPR-like_helical_dom_sf"/>
</dbReference>
<feature type="domain" description="SusD-like N-terminal" evidence="7">
    <location>
        <begin position="30"/>
        <end position="229"/>
    </location>
</feature>
<dbReference type="InterPro" id="IPR012944">
    <property type="entry name" value="SusD_RagB_dom"/>
</dbReference>
<keyword evidence="5" id="KW-0998">Cell outer membrane</keyword>
<keyword evidence="9" id="KW-1185">Reference proteome</keyword>
<sequence>MKNIFYKTKCKVLISFSILALGGFYSCKEEFLDVDPQGKPEESEFFVNQEQAVMGVNSIYAHLRSWPVAAFAHLALTTIASDDAEKGSTPGDASFMNDFDNFTFTSTQFTLNDYWSGQYAGINLTNQVLTRVPAITMDESLKARLLAEAKFLRAFYYFNLVRAFGGVPLVTKIPETTEELNPTRASAEEVYALIISDLTDASAVLPVSYDAANVGRATKGAALGMLAKVKMYQKSWTEVLSLTEQVMALPYSLTSDYYQIFRFAGENNAESIFEVQAEVISGNCDASNSQWAEVQGARPTFGWGFSIPTTDLENAFEPGDVRKEATILYRGEVTPEGDKILETADNPRYNQKAYVPGSVAKECGYGHGQNIRILRLAEVLLMHAEAANELGQTDKALSSLNRVRERAGLDPVTTTDQAQLRNTIWHERRVELALENGDRFFDLVRQGRAAEVLRAQGKSFTPGKNEVYAIPQNQIELSGGKLTQNPGY</sequence>
<gene>
    <name evidence="8" type="ORF">AHMF7605_06655</name>
</gene>
<evidence type="ECO:0000256" key="4">
    <source>
        <dbReference type="ARBA" id="ARBA00023136"/>
    </source>
</evidence>
<evidence type="ECO:0000313" key="8">
    <source>
        <dbReference type="EMBL" id="PSR53231.1"/>
    </source>
</evidence>
<keyword evidence="3" id="KW-0732">Signal</keyword>
<dbReference type="OrthoDB" id="9792139at2"/>
<comment type="subcellular location">
    <subcellularLocation>
        <location evidence="1">Cell outer membrane</location>
    </subcellularLocation>
</comment>
<keyword evidence="4" id="KW-0472">Membrane</keyword>
<organism evidence="8 9">
    <name type="scientific">Adhaeribacter arboris</name>
    <dbReference type="NCBI Taxonomy" id="2072846"/>
    <lineage>
        <taxon>Bacteria</taxon>
        <taxon>Pseudomonadati</taxon>
        <taxon>Bacteroidota</taxon>
        <taxon>Cytophagia</taxon>
        <taxon>Cytophagales</taxon>
        <taxon>Hymenobacteraceae</taxon>
        <taxon>Adhaeribacter</taxon>
    </lineage>
</organism>
<comment type="caution">
    <text evidence="8">The sequence shown here is derived from an EMBL/GenBank/DDBJ whole genome shotgun (WGS) entry which is preliminary data.</text>
</comment>
<dbReference type="Gene3D" id="1.25.40.390">
    <property type="match status" value="1"/>
</dbReference>
<proteinExistence type="inferred from homology"/>
<dbReference type="AlphaFoldDB" id="A0A2T2YCI0"/>
<evidence type="ECO:0000256" key="1">
    <source>
        <dbReference type="ARBA" id="ARBA00004442"/>
    </source>
</evidence>
<dbReference type="InterPro" id="IPR033985">
    <property type="entry name" value="SusD-like_N"/>
</dbReference>
<evidence type="ECO:0000259" key="6">
    <source>
        <dbReference type="Pfam" id="PF07980"/>
    </source>
</evidence>
<dbReference type="PROSITE" id="PS51257">
    <property type="entry name" value="PROKAR_LIPOPROTEIN"/>
    <property type="match status" value="1"/>
</dbReference>
<protein>
    <submittedName>
        <fullName evidence="8">RagB/SusD family nutrient uptake outer membrane protein</fullName>
    </submittedName>
</protein>
<name>A0A2T2YCI0_9BACT</name>
<dbReference type="SUPFAM" id="SSF48452">
    <property type="entry name" value="TPR-like"/>
    <property type="match status" value="1"/>
</dbReference>
<evidence type="ECO:0000256" key="3">
    <source>
        <dbReference type="ARBA" id="ARBA00022729"/>
    </source>
</evidence>
<dbReference type="GO" id="GO:0009279">
    <property type="term" value="C:cell outer membrane"/>
    <property type="evidence" value="ECO:0007669"/>
    <property type="project" value="UniProtKB-SubCell"/>
</dbReference>
<evidence type="ECO:0000256" key="2">
    <source>
        <dbReference type="ARBA" id="ARBA00006275"/>
    </source>
</evidence>
<dbReference type="RefSeq" id="WP_106927650.1">
    <property type="nucleotide sequence ID" value="NZ_PYFT01000001.1"/>
</dbReference>
<evidence type="ECO:0000259" key="7">
    <source>
        <dbReference type="Pfam" id="PF14322"/>
    </source>
</evidence>
<accession>A0A2T2YCI0</accession>
<dbReference type="Proteomes" id="UP000240357">
    <property type="component" value="Unassembled WGS sequence"/>
</dbReference>
<dbReference type="EMBL" id="PYFT01000001">
    <property type="protein sequence ID" value="PSR53231.1"/>
    <property type="molecule type" value="Genomic_DNA"/>
</dbReference>
<evidence type="ECO:0000256" key="5">
    <source>
        <dbReference type="ARBA" id="ARBA00023237"/>
    </source>
</evidence>
<dbReference type="CDD" id="cd08977">
    <property type="entry name" value="SusD"/>
    <property type="match status" value="1"/>
</dbReference>
<comment type="similarity">
    <text evidence="2">Belongs to the SusD family.</text>
</comment>
<reference evidence="8 9" key="1">
    <citation type="submission" date="2018-03" db="EMBL/GenBank/DDBJ databases">
        <title>Adhaeribacter sp. HMF7605 Genome sequencing and assembly.</title>
        <authorList>
            <person name="Kang H."/>
            <person name="Kang J."/>
            <person name="Cha I."/>
            <person name="Kim H."/>
            <person name="Joh K."/>
        </authorList>
    </citation>
    <scope>NUCLEOTIDE SEQUENCE [LARGE SCALE GENOMIC DNA]</scope>
    <source>
        <strain evidence="8 9">HMF7605</strain>
    </source>
</reference>
<dbReference type="Pfam" id="PF14322">
    <property type="entry name" value="SusD-like_3"/>
    <property type="match status" value="1"/>
</dbReference>
<feature type="domain" description="RagB/SusD" evidence="6">
    <location>
        <begin position="357"/>
        <end position="488"/>
    </location>
</feature>
<evidence type="ECO:0000313" key="9">
    <source>
        <dbReference type="Proteomes" id="UP000240357"/>
    </source>
</evidence>
<dbReference type="Pfam" id="PF07980">
    <property type="entry name" value="SusD_RagB"/>
    <property type="match status" value="1"/>
</dbReference>